<sequence>MYKVFVNDKPIIVTSSQKKENDFPLYILKNSVTEEIIHKLKSNSVKGITLYTPNLEEGWRAFLKTFNIVSAAGGLVLNTHKEILCIYRFDKWDLPKGRIEKGESVEEAAVREVEEECGIDGLQLEQPLLTTYHVYFQNGMKLKETFWYLMTTTYAGALTPQLEEGITKVVFKKQKEAAIALTNSYKNIALVYDTYLNM</sequence>
<dbReference type="PRINTS" id="PR00502">
    <property type="entry name" value="NUDIXFAMILY"/>
</dbReference>
<accession>A0ABZ2TR90</accession>
<evidence type="ECO:0000256" key="2">
    <source>
        <dbReference type="RuleBase" id="RU003476"/>
    </source>
</evidence>
<dbReference type="RefSeq" id="WP_340933148.1">
    <property type="nucleotide sequence ID" value="NZ_CP150496.1"/>
</dbReference>
<evidence type="ECO:0000256" key="1">
    <source>
        <dbReference type="ARBA" id="ARBA00022801"/>
    </source>
</evidence>
<keyword evidence="1 2" id="KW-0378">Hydrolase</keyword>
<protein>
    <submittedName>
        <fullName evidence="4">NUDIX domain-containing protein</fullName>
    </submittedName>
</protein>
<dbReference type="PANTHER" id="PTHR43736:SF1">
    <property type="entry name" value="DIHYDRONEOPTERIN TRIPHOSPHATE DIPHOSPHATASE"/>
    <property type="match status" value="1"/>
</dbReference>
<evidence type="ECO:0000259" key="3">
    <source>
        <dbReference type="PROSITE" id="PS51462"/>
    </source>
</evidence>
<proteinExistence type="inferred from homology"/>
<dbReference type="Gene3D" id="3.90.79.10">
    <property type="entry name" value="Nucleoside Triphosphate Pyrophosphohydrolase"/>
    <property type="match status" value="1"/>
</dbReference>
<dbReference type="Proteomes" id="UP001491088">
    <property type="component" value="Chromosome"/>
</dbReference>
<dbReference type="InterPro" id="IPR015797">
    <property type="entry name" value="NUDIX_hydrolase-like_dom_sf"/>
</dbReference>
<organism evidence="4 5">
    <name type="scientific">Polaribacter marinaquae</name>
    <dbReference type="NCBI Taxonomy" id="1642819"/>
    <lineage>
        <taxon>Bacteria</taxon>
        <taxon>Pseudomonadati</taxon>
        <taxon>Bacteroidota</taxon>
        <taxon>Flavobacteriia</taxon>
        <taxon>Flavobacteriales</taxon>
        <taxon>Flavobacteriaceae</taxon>
    </lineage>
</organism>
<keyword evidence="5" id="KW-1185">Reference proteome</keyword>
<dbReference type="InterPro" id="IPR020084">
    <property type="entry name" value="NUDIX_hydrolase_CS"/>
</dbReference>
<dbReference type="EMBL" id="CP150496">
    <property type="protein sequence ID" value="WYW55598.1"/>
    <property type="molecule type" value="Genomic_DNA"/>
</dbReference>
<reference evidence="4 5" key="1">
    <citation type="submission" date="2024-03" db="EMBL/GenBank/DDBJ databases">
        <authorList>
            <person name="Cao K."/>
        </authorList>
    </citation>
    <scope>NUCLEOTIDE SEQUENCE [LARGE SCALE GENOMIC DNA]</scope>
    <source>
        <strain evidence="4 5">MCCC 1K00696</strain>
    </source>
</reference>
<dbReference type="Pfam" id="PF00293">
    <property type="entry name" value="NUDIX"/>
    <property type="match status" value="1"/>
</dbReference>
<evidence type="ECO:0000313" key="5">
    <source>
        <dbReference type="Proteomes" id="UP001491088"/>
    </source>
</evidence>
<gene>
    <name evidence="4" type="ORF">WG950_13805</name>
</gene>
<evidence type="ECO:0000313" key="4">
    <source>
        <dbReference type="EMBL" id="WYW55598.1"/>
    </source>
</evidence>
<feature type="domain" description="Nudix hydrolase" evidence="3">
    <location>
        <begin position="67"/>
        <end position="195"/>
    </location>
</feature>
<name>A0ABZ2TR90_9FLAO</name>
<dbReference type="SUPFAM" id="SSF55811">
    <property type="entry name" value="Nudix"/>
    <property type="match status" value="1"/>
</dbReference>
<dbReference type="InterPro" id="IPR020476">
    <property type="entry name" value="Nudix_hydrolase"/>
</dbReference>
<dbReference type="PROSITE" id="PS51462">
    <property type="entry name" value="NUDIX"/>
    <property type="match status" value="1"/>
</dbReference>
<comment type="similarity">
    <text evidence="2">Belongs to the Nudix hydrolase family.</text>
</comment>
<dbReference type="PANTHER" id="PTHR43736">
    <property type="entry name" value="ADP-RIBOSE PYROPHOSPHATASE"/>
    <property type="match status" value="1"/>
</dbReference>
<dbReference type="InterPro" id="IPR000086">
    <property type="entry name" value="NUDIX_hydrolase_dom"/>
</dbReference>
<dbReference type="PROSITE" id="PS00893">
    <property type="entry name" value="NUDIX_BOX"/>
    <property type="match status" value="1"/>
</dbReference>